<comment type="similarity">
    <text evidence="3">Belongs to the PMEI family.</text>
</comment>
<dbReference type="Proteomes" id="UP000289340">
    <property type="component" value="Chromosome 20"/>
</dbReference>
<comment type="caution">
    <text evidence="7">The sequence shown here is derived from an EMBL/GenBank/DDBJ whole genome shotgun (WGS) entry which is preliminary data.</text>
</comment>
<evidence type="ECO:0000313" key="8">
    <source>
        <dbReference type="Proteomes" id="UP000289340"/>
    </source>
</evidence>
<dbReference type="Pfam" id="PF04043">
    <property type="entry name" value="PMEI"/>
    <property type="match status" value="1"/>
</dbReference>
<evidence type="ECO:0000256" key="5">
    <source>
        <dbReference type="SAM" id="SignalP"/>
    </source>
</evidence>
<feature type="compositionally biased region" description="Low complexity" evidence="4">
    <location>
        <begin position="248"/>
        <end position="266"/>
    </location>
</feature>
<dbReference type="InterPro" id="IPR035513">
    <property type="entry name" value="Invertase/methylesterase_inhib"/>
</dbReference>
<dbReference type="SMART" id="SM00856">
    <property type="entry name" value="PMEI"/>
    <property type="match status" value="1"/>
</dbReference>
<dbReference type="FunFam" id="1.20.140.40:FF:000009">
    <property type="entry name" value="Invertase/pectin methylesterase inhibitor family protein"/>
    <property type="match status" value="1"/>
</dbReference>
<evidence type="ECO:0000313" key="7">
    <source>
        <dbReference type="EMBL" id="RZB42188.1"/>
    </source>
</evidence>
<evidence type="ECO:0000256" key="1">
    <source>
        <dbReference type="ARBA" id="ARBA00022729"/>
    </source>
</evidence>
<organism evidence="7 8">
    <name type="scientific">Glycine soja</name>
    <name type="common">Wild soybean</name>
    <dbReference type="NCBI Taxonomy" id="3848"/>
    <lineage>
        <taxon>Eukaryota</taxon>
        <taxon>Viridiplantae</taxon>
        <taxon>Streptophyta</taxon>
        <taxon>Embryophyta</taxon>
        <taxon>Tracheophyta</taxon>
        <taxon>Spermatophyta</taxon>
        <taxon>Magnoliopsida</taxon>
        <taxon>eudicotyledons</taxon>
        <taxon>Gunneridae</taxon>
        <taxon>Pentapetalae</taxon>
        <taxon>rosids</taxon>
        <taxon>fabids</taxon>
        <taxon>Fabales</taxon>
        <taxon>Fabaceae</taxon>
        <taxon>Papilionoideae</taxon>
        <taxon>50 kb inversion clade</taxon>
        <taxon>NPAAA clade</taxon>
        <taxon>indigoferoid/millettioid clade</taxon>
        <taxon>Phaseoleae</taxon>
        <taxon>Glycine</taxon>
        <taxon>Glycine subgen. Soja</taxon>
    </lineage>
</organism>
<protein>
    <submittedName>
        <fullName evidence="7">Cell wall / vacuolar inhibitor of fructosidase 1</fullName>
    </submittedName>
</protein>
<dbReference type="GO" id="GO:0004857">
    <property type="term" value="F:enzyme inhibitor activity"/>
    <property type="evidence" value="ECO:0007669"/>
    <property type="project" value="InterPro"/>
</dbReference>
<dbReference type="InterPro" id="IPR052421">
    <property type="entry name" value="PCW_Enzyme_Inhibitor"/>
</dbReference>
<feature type="domain" description="Pectinesterase inhibitor" evidence="6">
    <location>
        <begin position="32"/>
        <end position="173"/>
    </location>
</feature>
<evidence type="ECO:0000259" key="6">
    <source>
        <dbReference type="SMART" id="SM00856"/>
    </source>
</evidence>
<dbReference type="NCBIfam" id="TIGR01614">
    <property type="entry name" value="PME_inhib"/>
    <property type="match status" value="1"/>
</dbReference>
<gene>
    <name evidence="7" type="ORF">D0Y65_052959</name>
</gene>
<dbReference type="EMBL" id="QZWG01000020">
    <property type="protein sequence ID" value="RZB42188.1"/>
    <property type="molecule type" value="Genomic_DNA"/>
</dbReference>
<keyword evidence="8" id="KW-1185">Reference proteome</keyword>
<dbReference type="PROSITE" id="PS51257">
    <property type="entry name" value="PROKAR_LIPOPROTEIN"/>
    <property type="match status" value="1"/>
</dbReference>
<dbReference type="SUPFAM" id="SSF101148">
    <property type="entry name" value="Plant invertase/pectin methylesterase inhibitor"/>
    <property type="match status" value="1"/>
</dbReference>
<dbReference type="AlphaFoldDB" id="A0A445F047"/>
<proteinExistence type="inferred from homology"/>
<feature type="chain" id="PRO_5019275793" evidence="5">
    <location>
        <begin position="27"/>
        <end position="393"/>
    </location>
</feature>
<dbReference type="InterPro" id="IPR034087">
    <property type="entry name" value="C/VIF1"/>
</dbReference>
<keyword evidence="2" id="KW-1015">Disulfide bond</keyword>
<sequence>MLNLKHLSIICSILVVAIISMSACHCRVLQPNDLKLIEETCKRTPNPNLCLQLLKADPRAPSADIAGLALILVDVIKAKATEAEKTIKQLLKQGGNKKALSECADDYDGILKLDVPTATRAVRGNPKFAENAVSDCAVEADSCENGFHGKSPLTHVNNGIFCVSVIIKDSLTTVLKVTRLCPWKSWDRLLKNKEKVEEDTEAAIFYSKKLPFLSDFYVKRSLLQQIFNVHSLNKKNTKTAQRMPSELSTDSTKTSTSSDSSTTTSKIEYPTHTNPLILQFTAVFHNDMDIIEVPTFYHQQWAPKYPEFVNFRYDGTIYQIRLRQHREKRLPNCAMTHVNACGQHMTILRRFGPPLQWNVVVVDGGVRRRYVVQPWYQFLADNDFSHGDEVSIY</sequence>
<reference evidence="7 8" key="1">
    <citation type="submission" date="2018-09" db="EMBL/GenBank/DDBJ databases">
        <title>A high-quality reference genome of wild soybean provides a powerful tool to mine soybean genomes.</title>
        <authorList>
            <person name="Xie M."/>
            <person name="Chung C.Y.L."/>
            <person name="Li M.-W."/>
            <person name="Wong F.-L."/>
            <person name="Chan T.-F."/>
            <person name="Lam H.-M."/>
        </authorList>
    </citation>
    <scope>NUCLEOTIDE SEQUENCE [LARGE SCALE GENOMIC DNA]</scope>
    <source>
        <strain evidence="8">cv. W05</strain>
        <tissue evidence="7">Hypocotyl of etiolated seedlings</tissue>
    </source>
</reference>
<dbReference type="PANTHER" id="PTHR36710">
    <property type="entry name" value="PECTINESTERASE INHIBITOR-LIKE"/>
    <property type="match status" value="1"/>
</dbReference>
<evidence type="ECO:0000256" key="2">
    <source>
        <dbReference type="ARBA" id="ARBA00023157"/>
    </source>
</evidence>
<dbReference type="InterPro" id="IPR006501">
    <property type="entry name" value="Pectinesterase_inhib_dom"/>
</dbReference>
<dbReference type="Gene3D" id="1.20.140.40">
    <property type="entry name" value="Invertase/pectin methylesterase inhibitor family protein"/>
    <property type="match status" value="1"/>
</dbReference>
<evidence type="ECO:0000256" key="3">
    <source>
        <dbReference type="ARBA" id="ARBA00038471"/>
    </source>
</evidence>
<feature type="signal peptide" evidence="5">
    <location>
        <begin position="1"/>
        <end position="26"/>
    </location>
</feature>
<accession>A0A445F047</accession>
<dbReference type="CDD" id="cd15796">
    <property type="entry name" value="CIF_like"/>
    <property type="match status" value="1"/>
</dbReference>
<name>A0A445F047_GLYSO</name>
<keyword evidence="1 5" id="KW-0732">Signal</keyword>
<dbReference type="PANTHER" id="PTHR36710:SF13">
    <property type="entry name" value="PUTATIVE-RELATED"/>
    <property type="match status" value="1"/>
</dbReference>
<feature type="region of interest" description="Disordered" evidence="4">
    <location>
        <begin position="237"/>
        <end position="267"/>
    </location>
</feature>
<evidence type="ECO:0000256" key="4">
    <source>
        <dbReference type="SAM" id="MobiDB-lite"/>
    </source>
</evidence>